<evidence type="ECO:0000313" key="4">
    <source>
        <dbReference type="Proteomes" id="UP000281245"/>
    </source>
</evidence>
<feature type="region of interest" description="Disordered" evidence="2">
    <location>
        <begin position="401"/>
        <end position="422"/>
    </location>
</feature>
<feature type="region of interest" description="Disordered" evidence="2">
    <location>
        <begin position="65"/>
        <end position="129"/>
    </location>
</feature>
<feature type="compositionally biased region" description="Polar residues" evidence="2">
    <location>
        <begin position="401"/>
        <end position="414"/>
    </location>
</feature>
<feature type="region of interest" description="Disordered" evidence="2">
    <location>
        <begin position="291"/>
        <end position="341"/>
    </location>
</feature>
<feature type="region of interest" description="Disordered" evidence="2">
    <location>
        <begin position="1"/>
        <end position="25"/>
    </location>
</feature>
<feature type="compositionally biased region" description="Pro residues" evidence="2">
    <location>
        <begin position="80"/>
        <end position="102"/>
    </location>
</feature>
<sequence length="422" mass="47208">MGGVSRCSTRRRHEGRDGGGGLSPPSALVYRAIKMSFHTIHYVPIGSDGNYSVYAPIGPYPPPQWVPPTPQPRSWQVPAPTLPPHPCAPPPTTSGPNPPPAAPRGTESPSRKRKASPAQTRLPASDPRLTREQHLVALRIQLSEDLRYKYGCDRYWTEVTRRYMLAGMPEHRSLDRTLPELDREFEEWLGSGQSSKTAGKCEDEWTLARREWASLRAYHDQLPPMEKDMRGKAQGEILAWERDVGAARFAEAEQQELKRRRLTCENSPADRKVPDWLGGGEWISVLASDEDDRSLAATSTDESDEDIPTESDGGLLPMPPPSDSDRSSSVSEPRKHDAVTKSFLQTNQVLIAWLEQHKTETDDLRRMNARLENRLDQMTSKLTSMETLLNHVMKLVTLQRQDPSTDLNNPQVTAPGTKGAKC</sequence>
<protein>
    <submittedName>
        <fullName evidence="3">Uncharacterized protein</fullName>
    </submittedName>
</protein>
<proteinExistence type="predicted"/>
<organism evidence="3 4">
    <name type="scientific">Hortaea werneckii</name>
    <name type="common">Black yeast</name>
    <name type="synonym">Cladosporium werneckii</name>
    <dbReference type="NCBI Taxonomy" id="91943"/>
    <lineage>
        <taxon>Eukaryota</taxon>
        <taxon>Fungi</taxon>
        <taxon>Dikarya</taxon>
        <taxon>Ascomycota</taxon>
        <taxon>Pezizomycotina</taxon>
        <taxon>Dothideomycetes</taxon>
        <taxon>Dothideomycetidae</taxon>
        <taxon>Mycosphaerellales</taxon>
        <taxon>Teratosphaeriaceae</taxon>
        <taxon>Hortaea</taxon>
    </lineage>
</organism>
<evidence type="ECO:0000256" key="2">
    <source>
        <dbReference type="SAM" id="MobiDB-lite"/>
    </source>
</evidence>
<accession>A0A3M6WFG7</accession>
<evidence type="ECO:0000313" key="3">
    <source>
        <dbReference type="EMBL" id="RMX77334.1"/>
    </source>
</evidence>
<comment type="caution">
    <text evidence="3">The sequence shown here is derived from an EMBL/GenBank/DDBJ whole genome shotgun (WGS) entry which is preliminary data.</text>
</comment>
<evidence type="ECO:0000256" key="1">
    <source>
        <dbReference type="SAM" id="Coils"/>
    </source>
</evidence>
<gene>
    <name evidence="3" type="ORF">D0869_09972</name>
</gene>
<dbReference type="Proteomes" id="UP000281245">
    <property type="component" value="Unassembled WGS sequence"/>
</dbReference>
<dbReference type="AlphaFoldDB" id="A0A3M6WFG7"/>
<dbReference type="OrthoDB" id="3908339at2759"/>
<feature type="coiled-coil region" evidence="1">
    <location>
        <begin position="354"/>
        <end position="388"/>
    </location>
</feature>
<reference evidence="3 4" key="1">
    <citation type="journal article" date="2018" name="BMC Genomics">
        <title>Genomic evidence for intraspecific hybridization in a clonal and extremely halotolerant yeast.</title>
        <authorList>
            <person name="Gostincar C."/>
            <person name="Stajich J.E."/>
            <person name="Zupancic J."/>
            <person name="Zalar P."/>
            <person name="Gunde-Cimerman N."/>
        </authorList>
    </citation>
    <scope>NUCLEOTIDE SEQUENCE [LARGE SCALE GENOMIC DNA]</scope>
    <source>
        <strain evidence="3 4">EXF-6656</strain>
    </source>
</reference>
<keyword evidence="1" id="KW-0175">Coiled coil</keyword>
<name>A0A3M6WFG7_HORWE</name>
<dbReference type="EMBL" id="QWIJ01000976">
    <property type="protein sequence ID" value="RMX77334.1"/>
    <property type="molecule type" value="Genomic_DNA"/>
</dbReference>